<feature type="compositionally biased region" description="Low complexity" evidence="1">
    <location>
        <begin position="481"/>
        <end position="515"/>
    </location>
</feature>
<gene>
    <name evidence="2" type="ORF">CTOB1V02_LOCUS6658</name>
</gene>
<dbReference type="EMBL" id="OB661701">
    <property type="protein sequence ID" value="CAD7228780.1"/>
    <property type="molecule type" value="Genomic_DNA"/>
</dbReference>
<feature type="region of interest" description="Disordered" evidence="1">
    <location>
        <begin position="341"/>
        <end position="576"/>
    </location>
</feature>
<feature type="compositionally biased region" description="Pro residues" evidence="1">
    <location>
        <begin position="706"/>
        <end position="717"/>
    </location>
</feature>
<proteinExistence type="predicted"/>
<feature type="compositionally biased region" description="Basic and acidic residues" evidence="1">
    <location>
        <begin position="27"/>
        <end position="51"/>
    </location>
</feature>
<reference evidence="2" key="1">
    <citation type="submission" date="2020-11" db="EMBL/GenBank/DDBJ databases">
        <authorList>
            <person name="Tran Van P."/>
        </authorList>
    </citation>
    <scope>NUCLEOTIDE SEQUENCE</scope>
</reference>
<feature type="region of interest" description="Disordered" evidence="1">
    <location>
        <begin position="27"/>
        <end position="99"/>
    </location>
</feature>
<feature type="region of interest" description="Disordered" evidence="1">
    <location>
        <begin position="288"/>
        <end position="326"/>
    </location>
</feature>
<dbReference type="AlphaFoldDB" id="A0A7R8WBX2"/>
<feature type="compositionally biased region" description="Low complexity" evidence="1">
    <location>
        <begin position="453"/>
        <end position="474"/>
    </location>
</feature>
<feature type="region of interest" description="Disordered" evidence="1">
    <location>
        <begin position="696"/>
        <end position="717"/>
    </location>
</feature>
<feature type="compositionally biased region" description="Basic and acidic residues" evidence="1">
    <location>
        <begin position="341"/>
        <end position="418"/>
    </location>
</feature>
<evidence type="ECO:0000256" key="1">
    <source>
        <dbReference type="SAM" id="MobiDB-lite"/>
    </source>
</evidence>
<organism evidence="2">
    <name type="scientific">Cyprideis torosa</name>
    <dbReference type="NCBI Taxonomy" id="163714"/>
    <lineage>
        <taxon>Eukaryota</taxon>
        <taxon>Metazoa</taxon>
        <taxon>Ecdysozoa</taxon>
        <taxon>Arthropoda</taxon>
        <taxon>Crustacea</taxon>
        <taxon>Oligostraca</taxon>
        <taxon>Ostracoda</taxon>
        <taxon>Podocopa</taxon>
        <taxon>Podocopida</taxon>
        <taxon>Cytherocopina</taxon>
        <taxon>Cytheroidea</taxon>
        <taxon>Cytherideidae</taxon>
        <taxon>Cyprideis</taxon>
    </lineage>
</organism>
<feature type="compositionally biased region" description="Basic and acidic residues" evidence="1">
    <location>
        <begin position="58"/>
        <end position="93"/>
    </location>
</feature>
<name>A0A7R8WBX2_9CRUS</name>
<feature type="compositionally biased region" description="Low complexity" evidence="1">
    <location>
        <begin position="531"/>
        <end position="562"/>
    </location>
</feature>
<accession>A0A7R8WBX2</accession>
<sequence>MLRENLCQLCAPTVALLAAEGVVGRWNKDGRRTGRDNRRGKDEGWKVEDAKGGSGEKTNLEMHNRGEKRRVSFHEDIQGLDHTSMKSDGRRQNDQPGRNQLQGHIIRGYRNPINSTSPFLSGLNFPGRSVKKPRRQSSVRISAVNNKSKLLNDTTANWWPFSKKDPGCDPPGTPPPKPICQKRGQICETVCKKVCKEAPGKQICKDVCEKVCVKECKLDECKNQVCKQTIKCVCKKVCVSDQCKEPPRRPICVCKNVCKKVCDRPEVCKNAICKNVCVKVCDHPDKMKEAPKKEPPKKEVPKKEVPKKEVPKKEVPKKEAPRKEEPKVQQPVCKEVCKRVCEKPPPPKKEAPKMEVPKKEAPKMEVPKKEAPKKEPPKKEAPKKESQSEMCKRLCKDMKSEKKEDKRKVSTERPAVPEKKRKVEPRKAACVESDTSEMDTSLGKAKFRRGGSKSKPTNNSKNSKSSKNSTGKSPMAKRLQSKASESSSSLAENSTSGASSTTTTSTIRGSSREISGTLEVSETPMLRNNPSASSDSSSSRPTSTAATAGTDSSTSSKINIKINRVKKSRSRSSASASYRAREEACLKEMASMFGKKTVCGVGETVGEARAYMNKLGRRAKKAGLPCLAQSFEDLGQQIQQSQKAIVDVAEDSLAPLREAGSVAEGATEGLLSQSRGWLSMFLPEVKKAKPIVEEFDPESFYLGPGNPGPVPPPSGEN</sequence>
<protein>
    <submittedName>
        <fullName evidence="2">Uncharacterized protein</fullName>
    </submittedName>
</protein>
<evidence type="ECO:0000313" key="2">
    <source>
        <dbReference type="EMBL" id="CAD7228780.1"/>
    </source>
</evidence>